<feature type="repeat" description="TPR" evidence="6">
    <location>
        <begin position="236"/>
        <end position="269"/>
    </location>
</feature>
<dbReference type="GO" id="GO:0003755">
    <property type="term" value="F:peptidyl-prolyl cis-trans isomerase activity"/>
    <property type="evidence" value="ECO:0007669"/>
    <property type="project" value="UniProtKB-EC"/>
</dbReference>
<evidence type="ECO:0000256" key="1">
    <source>
        <dbReference type="ARBA" id="ARBA00000971"/>
    </source>
</evidence>
<evidence type="ECO:0000256" key="7">
    <source>
        <dbReference type="SAM" id="MobiDB-lite"/>
    </source>
</evidence>
<name>A0AAV2QVP3_MEGNR</name>
<evidence type="ECO:0000256" key="5">
    <source>
        <dbReference type="ARBA" id="ARBA00029569"/>
    </source>
</evidence>
<evidence type="ECO:0000256" key="2">
    <source>
        <dbReference type="ARBA" id="ARBA00013194"/>
    </source>
</evidence>
<dbReference type="SUPFAM" id="SSF48452">
    <property type="entry name" value="TPR-like"/>
    <property type="match status" value="1"/>
</dbReference>
<dbReference type="Proteomes" id="UP001497623">
    <property type="component" value="Unassembled WGS sequence"/>
</dbReference>
<dbReference type="AlphaFoldDB" id="A0AAV2QVP3"/>
<protein>
    <recommendedName>
        <fullName evidence="2">peptidylprolyl isomerase</fullName>
        <ecNumber evidence="2">5.2.1.8</ecNumber>
    </recommendedName>
    <alternativeName>
        <fullName evidence="5">Rotamase</fullName>
    </alternativeName>
</protein>
<dbReference type="Pfam" id="PF13181">
    <property type="entry name" value="TPR_8"/>
    <property type="match status" value="1"/>
</dbReference>
<comment type="caution">
    <text evidence="8">The sequence shown here is derived from an EMBL/GenBank/DDBJ whole genome shotgun (WGS) entry which is preliminary data.</text>
</comment>
<reference evidence="8 9" key="1">
    <citation type="submission" date="2024-05" db="EMBL/GenBank/DDBJ databases">
        <authorList>
            <person name="Wallberg A."/>
        </authorList>
    </citation>
    <scope>NUCLEOTIDE SEQUENCE [LARGE SCALE GENOMIC DNA]</scope>
</reference>
<accession>A0AAV2QVP3</accession>
<comment type="catalytic activity">
    <reaction evidence="1">
        <text>[protein]-peptidylproline (omega=180) = [protein]-peptidylproline (omega=0)</text>
        <dbReference type="Rhea" id="RHEA:16237"/>
        <dbReference type="Rhea" id="RHEA-COMP:10747"/>
        <dbReference type="Rhea" id="RHEA-COMP:10748"/>
        <dbReference type="ChEBI" id="CHEBI:83833"/>
        <dbReference type="ChEBI" id="CHEBI:83834"/>
        <dbReference type="EC" id="5.2.1.8"/>
    </reaction>
</comment>
<evidence type="ECO:0000256" key="6">
    <source>
        <dbReference type="PROSITE-ProRule" id="PRU00339"/>
    </source>
</evidence>
<dbReference type="PANTHER" id="PTHR46512">
    <property type="entry name" value="PEPTIDYLPROLYL ISOMERASE"/>
    <property type="match status" value="1"/>
</dbReference>
<keyword evidence="6" id="KW-0802">TPR repeat</keyword>
<dbReference type="InterPro" id="IPR019734">
    <property type="entry name" value="TPR_rpt"/>
</dbReference>
<dbReference type="InterPro" id="IPR011990">
    <property type="entry name" value="TPR-like_helical_dom_sf"/>
</dbReference>
<proteinExistence type="predicted"/>
<keyword evidence="4" id="KW-0413">Isomerase</keyword>
<keyword evidence="3" id="KW-0697">Rotamase</keyword>
<dbReference type="InterPro" id="IPR028061">
    <property type="entry name" value="Fis1_TPR_C"/>
</dbReference>
<gene>
    <name evidence="8" type="ORF">MNOR_LOCUS16898</name>
</gene>
<organism evidence="8 9">
    <name type="scientific">Meganyctiphanes norvegica</name>
    <name type="common">Northern krill</name>
    <name type="synonym">Thysanopoda norvegica</name>
    <dbReference type="NCBI Taxonomy" id="48144"/>
    <lineage>
        <taxon>Eukaryota</taxon>
        <taxon>Metazoa</taxon>
        <taxon>Ecdysozoa</taxon>
        <taxon>Arthropoda</taxon>
        <taxon>Crustacea</taxon>
        <taxon>Multicrustacea</taxon>
        <taxon>Malacostraca</taxon>
        <taxon>Eumalacostraca</taxon>
        <taxon>Eucarida</taxon>
        <taxon>Euphausiacea</taxon>
        <taxon>Euphausiidae</taxon>
        <taxon>Meganyctiphanes</taxon>
    </lineage>
</organism>
<dbReference type="SMART" id="SM00028">
    <property type="entry name" value="TPR"/>
    <property type="match status" value="2"/>
</dbReference>
<keyword evidence="9" id="KW-1185">Reference proteome</keyword>
<dbReference type="Gene3D" id="1.25.40.10">
    <property type="entry name" value="Tetratricopeptide repeat domain"/>
    <property type="match status" value="1"/>
</dbReference>
<dbReference type="Pfam" id="PF14853">
    <property type="entry name" value="Fis1_TPR_C"/>
    <property type="match status" value="1"/>
</dbReference>
<evidence type="ECO:0000313" key="8">
    <source>
        <dbReference type="EMBL" id="CAL4100877.1"/>
    </source>
</evidence>
<dbReference type="EMBL" id="CAXKWB010011334">
    <property type="protein sequence ID" value="CAL4100877.1"/>
    <property type="molecule type" value="Genomic_DNA"/>
</dbReference>
<feature type="compositionally biased region" description="Polar residues" evidence="7">
    <location>
        <begin position="21"/>
        <end position="32"/>
    </location>
</feature>
<dbReference type="InterPro" id="IPR050754">
    <property type="entry name" value="FKBP4/5/8-like"/>
</dbReference>
<dbReference type="EC" id="5.2.1.8" evidence="2"/>
<evidence type="ECO:0000256" key="4">
    <source>
        <dbReference type="ARBA" id="ARBA00023235"/>
    </source>
</evidence>
<feature type="region of interest" description="Disordered" evidence="7">
    <location>
        <begin position="1"/>
        <end position="32"/>
    </location>
</feature>
<evidence type="ECO:0000256" key="3">
    <source>
        <dbReference type="ARBA" id="ARBA00023110"/>
    </source>
</evidence>
<sequence length="300" mass="33183">MRTINVQGWTEIEEEGEQDPKSQLSSRPSETSRIAVTFSEVTSSIDETQMGSDYIPGTGDSGASVERVLGEAASAVDRALELAFYIISHGEVVNICINIRGKFVGENVPDVSLTCTVEMNVLELGKMVYDYCLEEAVLLAQRYQTLGVELYKCGSYHKQVSAAFLFSRAIKWLILTGPKESEDDNKTSNGAVDLTEYNTVKCQCYNNIALFYIQQGNSELALQAASSVLNTEPGNVKALYRRAVANIKLQNYEVALQDLGKALTIDPENSQVKRQIAVVNNRQKHLDNQYAQAMKKFING</sequence>
<evidence type="ECO:0000313" key="9">
    <source>
        <dbReference type="Proteomes" id="UP001497623"/>
    </source>
</evidence>
<dbReference type="PANTHER" id="PTHR46512:SF9">
    <property type="entry name" value="PEPTIDYLPROLYL ISOMERASE"/>
    <property type="match status" value="1"/>
</dbReference>
<dbReference type="PROSITE" id="PS50005">
    <property type="entry name" value="TPR"/>
    <property type="match status" value="1"/>
</dbReference>